<comment type="caution">
    <text evidence="2">The sequence shown here is derived from an EMBL/GenBank/DDBJ whole genome shotgun (WGS) entry which is preliminary data.</text>
</comment>
<dbReference type="Proteomes" id="UP000593562">
    <property type="component" value="Unassembled WGS sequence"/>
</dbReference>
<proteinExistence type="predicted"/>
<organism evidence="2 3">
    <name type="scientific">Tripterygium wilfordii</name>
    <name type="common">Thunder God vine</name>
    <dbReference type="NCBI Taxonomy" id="458696"/>
    <lineage>
        <taxon>Eukaryota</taxon>
        <taxon>Viridiplantae</taxon>
        <taxon>Streptophyta</taxon>
        <taxon>Embryophyta</taxon>
        <taxon>Tracheophyta</taxon>
        <taxon>Spermatophyta</taxon>
        <taxon>Magnoliopsida</taxon>
        <taxon>eudicotyledons</taxon>
        <taxon>Gunneridae</taxon>
        <taxon>Pentapetalae</taxon>
        <taxon>rosids</taxon>
        <taxon>fabids</taxon>
        <taxon>Celastrales</taxon>
        <taxon>Celastraceae</taxon>
        <taxon>Tripterygium</taxon>
    </lineage>
</organism>
<feature type="coiled-coil region" evidence="1">
    <location>
        <begin position="115"/>
        <end position="156"/>
    </location>
</feature>
<accession>A0A7J7C3J7</accession>
<keyword evidence="1" id="KW-0175">Coiled coil</keyword>
<evidence type="ECO:0000313" key="3">
    <source>
        <dbReference type="Proteomes" id="UP000593562"/>
    </source>
</evidence>
<keyword evidence="3" id="KW-1185">Reference proteome</keyword>
<gene>
    <name evidence="2" type="ORF">HS088_TW21G00483</name>
</gene>
<dbReference type="EMBL" id="JAAARO010000021">
    <property type="protein sequence ID" value="KAF5728336.1"/>
    <property type="molecule type" value="Genomic_DNA"/>
</dbReference>
<dbReference type="Gene3D" id="1.20.58.130">
    <property type="match status" value="1"/>
</dbReference>
<name>A0A7J7C3J7_TRIWF</name>
<dbReference type="AlphaFoldDB" id="A0A7J7C3J7"/>
<sequence>MGIWDSISSTIDSVKNNAPVLTPVKNFCGQSYNYGRNAINAVGVNAVAKANQYWPDQESRSEIGEFATKFAKNAVVVAGQEGIKSVVPGGGFLCSIGSKTLRDTKSSKDPKKEEMESMKTEAVYHREEMKALKAEMAEYKKEIKALKAEVGELKKDGGFGPWGLF</sequence>
<evidence type="ECO:0000313" key="2">
    <source>
        <dbReference type="EMBL" id="KAF5728336.1"/>
    </source>
</evidence>
<dbReference type="InParanoid" id="A0A7J7C3J7"/>
<protein>
    <submittedName>
        <fullName evidence="2">Uncharacterized protein</fullName>
    </submittedName>
</protein>
<evidence type="ECO:0000256" key="1">
    <source>
        <dbReference type="SAM" id="Coils"/>
    </source>
</evidence>
<reference evidence="2 3" key="1">
    <citation type="journal article" date="2020" name="Nat. Commun.">
        <title>Genome of Tripterygium wilfordii and identification of cytochrome P450 involved in triptolide biosynthesis.</title>
        <authorList>
            <person name="Tu L."/>
            <person name="Su P."/>
            <person name="Zhang Z."/>
            <person name="Gao L."/>
            <person name="Wang J."/>
            <person name="Hu T."/>
            <person name="Zhou J."/>
            <person name="Zhang Y."/>
            <person name="Zhao Y."/>
            <person name="Liu Y."/>
            <person name="Song Y."/>
            <person name="Tong Y."/>
            <person name="Lu Y."/>
            <person name="Yang J."/>
            <person name="Xu C."/>
            <person name="Jia M."/>
            <person name="Peters R.J."/>
            <person name="Huang L."/>
            <person name="Gao W."/>
        </authorList>
    </citation>
    <scope>NUCLEOTIDE SEQUENCE [LARGE SCALE GENOMIC DNA]</scope>
    <source>
        <strain evidence="3">cv. XIE 37</strain>
        <tissue evidence="2">Leaf</tissue>
    </source>
</reference>